<keyword evidence="2" id="KW-1185">Reference proteome</keyword>
<evidence type="ECO:0000313" key="2">
    <source>
        <dbReference type="Proteomes" id="UP000548685"/>
    </source>
</evidence>
<dbReference type="RefSeq" id="WP_183363558.1">
    <property type="nucleotide sequence ID" value="NZ_BAAADZ010000002.1"/>
</dbReference>
<dbReference type="Proteomes" id="UP000548685">
    <property type="component" value="Unassembled WGS sequence"/>
</dbReference>
<organism evidence="1 2">
    <name type="scientific">Erythrobacter ramosus</name>
    <dbReference type="NCBI Taxonomy" id="35811"/>
    <lineage>
        <taxon>Bacteria</taxon>
        <taxon>Pseudomonadati</taxon>
        <taxon>Pseudomonadota</taxon>
        <taxon>Alphaproteobacteria</taxon>
        <taxon>Sphingomonadales</taxon>
        <taxon>Erythrobacteraceae</taxon>
        <taxon>Erythrobacter/Porphyrobacter group</taxon>
        <taxon>Erythrobacter</taxon>
    </lineage>
</organism>
<gene>
    <name evidence="1" type="ORF">FHS52_001128</name>
</gene>
<comment type="caution">
    <text evidence="1">The sequence shown here is derived from an EMBL/GenBank/DDBJ whole genome shotgun (WGS) entry which is preliminary data.</text>
</comment>
<accession>A0ABR6HWZ8</accession>
<protein>
    <submittedName>
        <fullName evidence="1">Uncharacterized protein</fullName>
    </submittedName>
</protein>
<dbReference type="EMBL" id="JACICE010000001">
    <property type="protein sequence ID" value="MBB3775185.1"/>
    <property type="molecule type" value="Genomic_DNA"/>
</dbReference>
<reference evidence="1 2" key="1">
    <citation type="submission" date="2020-08" db="EMBL/GenBank/DDBJ databases">
        <title>Genomic Encyclopedia of Type Strains, Phase IV (KMG-IV): sequencing the most valuable type-strain genomes for metagenomic binning, comparative biology and taxonomic classification.</title>
        <authorList>
            <person name="Goeker M."/>
        </authorList>
    </citation>
    <scope>NUCLEOTIDE SEQUENCE [LARGE SCALE GENOMIC DNA]</scope>
    <source>
        <strain evidence="1 2">DSM 8510</strain>
    </source>
</reference>
<proteinExistence type="predicted"/>
<evidence type="ECO:0000313" key="1">
    <source>
        <dbReference type="EMBL" id="MBB3775185.1"/>
    </source>
</evidence>
<sequence>MSFPTLPPAPVAPSRGLPAVFNERMQAMMAYIEGFPDDWNAVAEAADEEVAAAMQAVQAAASAAFSATSSTSLAIGSGTKSFSATPGAAFIGGMEVLMSSNAAPGTNNMTGTVTSYDAETGAMVVAVPAASFNGSGTYADWSIALSVGQAALAVAVNAAIASLLDGAPGALNTLNELAAALGDDANFAATVTAALALKANAADLGAAAALGVASQAQAEAGTATNVLMTPQRVAQAIDALVADGYNQIGSPVSTASGTGWGFSSIPATYQDLYVLISGVSTSATAAFQVQFSGNNGTDRTTASALGTIEAARGGFGGVHVLNYRQLVGLAHGGVLNSDAVNQAGTVGTSPIGWRLNAAILNSIFFSWAGGLTGDAGTITLFGR</sequence>
<name>A0ABR6HWZ8_9SPHN</name>